<dbReference type="InterPro" id="IPR003593">
    <property type="entry name" value="AAA+_ATPase"/>
</dbReference>
<protein>
    <submittedName>
        <fullName evidence="6">Iron complex transport system ATP-binding protein</fullName>
    </submittedName>
</protein>
<keyword evidence="4" id="KW-1278">Translocase</keyword>
<proteinExistence type="predicted"/>
<dbReference type="CDD" id="cd03214">
    <property type="entry name" value="ABC_Iron-Siderophores_B12_Hemin"/>
    <property type="match status" value="1"/>
</dbReference>
<gene>
    <name evidence="6" type="ORF">SAMN04488563_1046</name>
</gene>
<keyword evidence="7" id="KW-1185">Reference proteome</keyword>
<dbReference type="Proteomes" id="UP000182977">
    <property type="component" value="Chromosome I"/>
</dbReference>
<dbReference type="AlphaFoldDB" id="A0A1H2HHE6"/>
<organism evidence="6 7">
    <name type="scientific">Jiangella alkaliphila</name>
    <dbReference type="NCBI Taxonomy" id="419479"/>
    <lineage>
        <taxon>Bacteria</taxon>
        <taxon>Bacillati</taxon>
        <taxon>Actinomycetota</taxon>
        <taxon>Actinomycetes</taxon>
        <taxon>Jiangellales</taxon>
        <taxon>Jiangellaceae</taxon>
        <taxon>Jiangella</taxon>
    </lineage>
</organism>
<dbReference type="GO" id="GO:0016887">
    <property type="term" value="F:ATP hydrolysis activity"/>
    <property type="evidence" value="ECO:0007669"/>
    <property type="project" value="InterPro"/>
</dbReference>
<dbReference type="InterPro" id="IPR017871">
    <property type="entry name" value="ABC_transporter-like_CS"/>
</dbReference>
<dbReference type="PROSITE" id="PS50893">
    <property type="entry name" value="ABC_TRANSPORTER_2"/>
    <property type="match status" value="1"/>
</dbReference>
<reference evidence="7" key="1">
    <citation type="submission" date="2016-10" db="EMBL/GenBank/DDBJ databases">
        <authorList>
            <person name="Varghese N."/>
            <person name="Submissions S."/>
        </authorList>
    </citation>
    <scope>NUCLEOTIDE SEQUENCE [LARGE SCALE GENOMIC DNA]</scope>
    <source>
        <strain evidence="7">DSM 45079</strain>
    </source>
</reference>
<dbReference type="InterPro" id="IPR027417">
    <property type="entry name" value="P-loop_NTPase"/>
</dbReference>
<dbReference type="PANTHER" id="PTHR42794:SF1">
    <property type="entry name" value="HEMIN IMPORT ATP-BINDING PROTEIN HMUV"/>
    <property type="match status" value="1"/>
</dbReference>
<name>A0A1H2HHE6_9ACTN</name>
<evidence type="ECO:0000256" key="4">
    <source>
        <dbReference type="ARBA" id="ARBA00022967"/>
    </source>
</evidence>
<feature type="domain" description="ABC transporter" evidence="5">
    <location>
        <begin position="4"/>
        <end position="239"/>
    </location>
</feature>
<dbReference type="PROSITE" id="PS00211">
    <property type="entry name" value="ABC_TRANSPORTER_1"/>
    <property type="match status" value="1"/>
</dbReference>
<dbReference type="Pfam" id="PF00005">
    <property type="entry name" value="ABC_tran"/>
    <property type="match status" value="1"/>
</dbReference>
<keyword evidence="1" id="KW-0813">Transport</keyword>
<dbReference type="PANTHER" id="PTHR42794">
    <property type="entry name" value="HEMIN IMPORT ATP-BINDING PROTEIN HMUV"/>
    <property type="match status" value="1"/>
</dbReference>
<evidence type="ECO:0000313" key="6">
    <source>
        <dbReference type="EMBL" id="SDU31300.1"/>
    </source>
</evidence>
<dbReference type="Gene3D" id="3.40.50.300">
    <property type="entry name" value="P-loop containing nucleotide triphosphate hydrolases"/>
    <property type="match status" value="1"/>
</dbReference>
<evidence type="ECO:0000256" key="1">
    <source>
        <dbReference type="ARBA" id="ARBA00022448"/>
    </source>
</evidence>
<dbReference type="FunFam" id="3.40.50.300:FF:000134">
    <property type="entry name" value="Iron-enterobactin ABC transporter ATP-binding protein"/>
    <property type="match status" value="1"/>
</dbReference>
<keyword evidence="2" id="KW-0547">Nucleotide-binding</keyword>
<accession>A0A1H2HHE6</accession>
<dbReference type="GO" id="GO:0005524">
    <property type="term" value="F:ATP binding"/>
    <property type="evidence" value="ECO:0007669"/>
    <property type="project" value="UniProtKB-KW"/>
</dbReference>
<dbReference type="SMART" id="SM00382">
    <property type="entry name" value="AAA"/>
    <property type="match status" value="1"/>
</dbReference>
<dbReference type="STRING" id="419479.SAMN04488563_1046"/>
<evidence type="ECO:0000256" key="2">
    <source>
        <dbReference type="ARBA" id="ARBA00022741"/>
    </source>
</evidence>
<dbReference type="SUPFAM" id="SSF52540">
    <property type="entry name" value="P-loop containing nucleoside triphosphate hydrolases"/>
    <property type="match status" value="1"/>
</dbReference>
<evidence type="ECO:0000259" key="5">
    <source>
        <dbReference type="PROSITE" id="PS50893"/>
    </source>
</evidence>
<keyword evidence="3 6" id="KW-0067">ATP-binding</keyword>
<dbReference type="EMBL" id="LT629791">
    <property type="protein sequence ID" value="SDU31300.1"/>
    <property type="molecule type" value="Genomic_DNA"/>
</dbReference>
<dbReference type="InterPro" id="IPR003439">
    <property type="entry name" value="ABC_transporter-like_ATP-bd"/>
</dbReference>
<sequence length="270" mass="28421">MTTLTVDGVAVTLLERRVVDGVSLSVPAGTWLTLVGPNGAGKSTLLRAVTGAVAHDGTIAFDGVEVARLRSRERARLVAVVPQDPARPDGMSVLDYVLLGRTPYVPYLGTESAQDLAVAGELLDTLELRSLSGRMVTELSGGEFQRAVLARALAQQAPVLLLDEPTSSLDLGHAQQVLELVDELRASRGLTVVSALHDLTTAGQFADHLVLLVDGRVVAQGSAQEVLTEELIREHYGARVRVVTDPHGGVIVVPLRSRPAGGLRDVGGVA</sequence>
<evidence type="ECO:0000256" key="3">
    <source>
        <dbReference type="ARBA" id="ARBA00022840"/>
    </source>
</evidence>
<evidence type="ECO:0000313" key="7">
    <source>
        <dbReference type="Proteomes" id="UP000182977"/>
    </source>
</evidence>